<dbReference type="RefSeq" id="WP_158986978.1">
    <property type="nucleotide sequence ID" value="NZ_BAABKY010000002.1"/>
</dbReference>
<protein>
    <submittedName>
        <fullName evidence="1">Uncharacterized protein</fullName>
    </submittedName>
</protein>
<accession>A0ABP9L814</accession>
<sequence>MNKKNVSQDLVEGFRRELVAKAQELEMTKSSLDHPAFDKPENNALADLEHAWRAIASGAGAPMLPFFAEVRNWHPDNYGEPLGALTLYVNQGHYPPPELLLAVAHMYQAYMDGEGKLTMEECFFGNEKTKAGNHAARQAKHLQELLWTVEVAVHGGDADKDAEVAEMIVARDKLHMGAESVLRAVRNHSKKVKEE</sequence>
<name>A0ABP9L814_9GAMM</name>
<proteinExistence type="predicted"/>
<keyword evidence="2" id="KW-1185">Reference proteome</keyword>
<organism evidence="1 2">
    <name type="scientific">Lysobacter panacisoli</name>
    <dbReference type="NCBI Taxonomy" id="1255263"/>
    <lineage>
        <taxon>Bacteria</taxon>
        <taxon>Pseudomonadati</taxon>
        <taxon>Pseudomonadota</taxon>
        <taxon>Gammaproteobacteria</taxon>
        <taxon>Lysobacterales</taxon>
        <taxon>Lysobacteraceae</taxon>
        <taxon>Lysobacter</taxon>
    </lineage>
</organism>
<comment type="caution">
    <text evidence="1">The sequence shown here is derived from an EMBL/GenBank/DDBJ whole genome shotgun (WGS) entry which is preliminary data.</text>
</comment>
<gene>
    <name evidence="1" type="ORF">GCM10025759_12130</name>
</gene>
<evidence type="ECO:0000313" key="1">
    <source>
        <dbReference type="EMBL" id="GAA5072326.1"/>
    </source>
</evidence>
<reference evidence="2" key="1">
    <citation type="journal article" date="2019" name="Int. J. Syst. Evol. Microbiol.">
        <title>The Global Catalogue of Microorganisms (GCM) 10K type strain sequencing project: providing services to taxonomists for standard genome sequencing and annotation.</title>
        <authorList>
            <consortium name="The Broad Institute Genomics Platform"/>
            <consortium name="The Broad Institute Genome Sequencing Center for Infectious Disease"/>
            <person name="Wu L."/>
            <person name="Ma J."/>
        </authorList>
    </citation>
    <scope>NUCLEOTIDE SEQUENCE [LARGE SCALE GENOMIC DNA]</scope>
    <source>
        <strain evidence="2">JCM 19212</strain>
    </source>
</reference>
<dbReference type="Proteomes" id="UP001501083">
    <property type="component" value="Unassembled WGS sequence"/>
</dbReference>
<evidence type="ECO:0000313" key="2">
    <source>
        <dbReference type="Proteomes" id="UP001501083"/>
    </source>
</evidence>
<dbReference type="EMBL" id="BAABKY010000002">
    <property type="protein sequence ID" value="GAA5072326.1"/>
    <property type="molecule type" value="Genomic_DNA"/>
</dbReference>